<protein>
    <recommendedName>
        <fullName evidence="16">Iduronate 2-sulfatase</fullName>
        <ecNumber evidence="15">3.1.6.13</ecNumber>
    </recommendedName>
    <alternativeName>
        <fullName evidence="17">Alpha-L-iduronate sulfate sulfatase</fullName>
    </alternativeName>
</protein>
<evidence type="ECO:0000256" key="6">
    <source>
        <dbReference type="ARBA" id="ARBA00022801"/>
    </source>
</evidence>
<evidence type="ECO:0000313" key="21">
    <source>
        <dbReference type="Proteomes" id="UP000322234"/>
    </source>
</evidence>
<keyword evidence="21" id="KW-1185">Reference proteome</keyword>
<comment type="catalytic activity">
    <reaction evidence="12">
        <text>Hydrolysis of the 2-sulfate groups of the L-iduronate 2-sulfate units of dermatan sulfate, heparan sulfate and heparin.</text>
        <dbReference type="EC" id="3.1.6.13"/>
    </reaction>
</comment>
<dbReference type="GO" id="GO:0043202">
    <property type="term" value="C:lysosomal lumen"/>
    <property type="evidence" value="ECO:0007669"/>
    <property type="project" value="UniProtKB-ARBA"/>
</dbReference>
<accession>A0A6B0S8I9</accession>
<dbReference type="EC" id="3.1.6.13" evidence="15"/>
<comment type="subcellular location">
    <subcellularLocation>
        <location evidence="2">Lysosome</location>
    </subcellularLocation>
</comment>
<sequence length="589" mass="65565">MPPPSRSLLWLGLVLGAVCASRGPAAPGNATDPLNVLLIIVDDLRPSLGCYGNKLIRSPNIDQLASRSLLFQNAFAQQAVCAPSRVSFLTGRRPDTTRLYDFNSYWRVHAGNFSTIPQYFKENGYVTMSVGKVFHPGISSNHSDDSPYSWSVPPYHPSSEKYENTKTCRGPDGELHANLLCPVDVVDVPEGTLPDKQSTEQAIQLLGKMKTSASPFFLAVGYHKPHIPFRYPKEFQKLYPLENVSLAPDPQVPTGLPLVAYNPWMDLRQREDIQALNLSVPYGPIPADFQRKIRQSYFACVSYLDTQVGRLLSALDDLQLASSTIVALTSDHGWALGEHGEWAKYSNFDVTTRVPLMFYVPGRTAPLPVEGEKFFPYLDPFDSVSEVPEPGRQTGDLVELLSLFPTLAGLAGLRVPPRCPIPSFHMELCREGRNLLKLFEDHGEEEEPHVRSNPRELVAYSQYPRPADSPQWNSDKPSLEDIKVGEQLNGFPTGNREPQLVLIKAGQTGAGPTDCKRLSRVKLEKVSEDATGPRGKDQLIVSAGKQEEEQVLDFSFHTSQIYIFKSRETSTPRKNGVENLWTSACVEWQ</sequence>
<evidence type="ECO:0000256" key="4">
    <source>
        <dbReference type="ARBA" id="ARBA00022723"/>
    </source>
</evidence>
<dbReference type="Proteomes" id="UP000322234">
    <property type="component" value="Unassembled WGS sequence"/>
</dbReference>
<feature type="signal peptide" evidence="18">
    <location>
        <begin position="1"/>
        <end position="20"/>
    </location>
</feature>
<feature type="chain" id="PRO_5025591719" description="Iduronate 2-sulfatase" evidence="18">
    <location>
        <begin position="21"/>
        <end position="589"/>
    </location>
</feature>
<dbReference type="FunFam" id="3.40.720.10:FF:000027">
    <property type="entry name" value="iduronate 2-sulfatase"/>
    <property type="match status" value="1"/>
</dbReference>
<evidence type="ECO:0000256" key="11">
    <source>
        <dbReference type="ARBA" id="ARBA00023228"/>
    </source>
</evidence>
<evidence type="ECO:0000256" key="9">
    <source>
        <dbReference type="ARBA" id="ARBA00023157"/>
    </source>
</evidence>
<dbReference type="CDD" id="cd16030">
    <property type="entry name" value="iduronate-2-sulfatase"/>
    <property type="match status" value="1"/>
</dbReference>
<evidence type="ECO:0000256" key="7">
    <source>
        <dbReference type="ARBA" id="ARBA00022837"/>
    </source>
</evidence>
<dbReference type="InterPro" id="IPR017850">
    <property type="entry name" value="Alkaline_phosphatase_core_sf"/>
</dbReference>
<dbReference type="SUPFAM" id="SSF53649">
    <property type="entry name" value="Alkaline phosphatase-like"/>
    <property type="match status" value="1"/>
</dbReference>
<gene>
    <name evidence="20" type="ORF">E5288_WYG020464</name>
</gene>
<comment type="caution">
    <text evidence="20">The sequence shown here is derived from an EMBL/GenBank/DDBJ whole genome shotgun (WGS) entry which is preliminary data.</text>
</comment>
<comment type="function">
    <text evidence="13">Lysosomal enzyme involved in the degradation pathway of dermatan sulfate and heparan sulfate.</text>
</comment>
<dbReference type="Gene3D" id="3.40.720.10">
    <property type="entry name" value="Alkaline Phosphatase, subunit A"/>
    <property type="match status" value="1"/>
</dbReference>
<comment type="cofactor">
    <cofactor evidence="1">
        <name>Ca(2+)</name>
        <dbReference type="ChEBI" id="CHEBI:29108"/>
    </cofactor>
</comment>
<dbReference type="GO" id="GO:0004423">
    <property type="term" value="F:iduronate-2-sulfatase activity"/>
    <property type="evidence" value="ECO:0007669"/>
    <property type="project" value="UniProtKB-EC"/>
</dbReference>
<dbReference type="EMBL" id="VBQZ03000221">
    <property type="protein sequence ID" value="MXQ98181.1"/>
    <property type="molecule type" value="Genomic_DNA"/>
</dbReference>
<dbReference type="AlphaFoldDB" id="A0A6B0S8I9"/>
<evidence type="ECO:0000256" key="10">
    <source>
        <dbReference type="ARBA" id="ARBA00023180"/>
    </source>
</evidence>
<reference evidence="20" key="1">
    <citation type="submission" date="2019-10" db="EMBL/GenBank/DDBJ databases">
        <title>The sequence and de novo assembly of the wild yak genome.</title>
        <authorList>
            <person name="Liu Y."/>
        </authorList>
    </citation>
    <scope>NUCLEOTIDE SEQUENCE [LARGE SCALE GENOMIC DNA]</scope>
    <source>
        <strain evidence="20">WY2019</strain>
    </source>
</reference>
<evidence type="ECO:0000256" key="18">
    <source>
        <dbReference type="SAM" id="SignalP"/>
    </source>
</evidence>
<dbReference type="PROSITE" id="PS00523">
    <property type="entry name" value="SULFATASE_1"/>
    <property type="match status" value="1"/>
</dbReference>
<keyword evidence="5 18" id="KW-0732">Signal</keyword>
<keyword evidence="11" id="KW-0458">Lysosome</keyword>
<evidence type="ECO:0000256" key="1">
    <source>
        <dbReference type="ARBA" id="ARBA00001913"/>
    </source>
</evidence>
<dbReference type="InterPro" id="IPR024607">
    <property type="entry name" value="Sulfatase_CS"/>
</dbReference>
<evidence type="ECO:0000256" key="15">
    <source>
        <dbReference type="ARBA" id="ARBA00066413"/>
    </source>
</evidence>
<organism evidence="20 21">
    <name type="scientific">Bos mutus</name>
    <name type="common">wild yak</name>
    <dbReference type="NCBI Taxonomy" id="72004"/>
    <lineage>
        <taxon>Eukaryota</taxon>
        <taxon>Metazoa</taxon>
        <taxon>Chordata</taxon>
        <taxon>Craniata</taxon>
        <taxon>Vertebrata</taxon>
        <taxon>Euteleostomi</taxon>
        <taxon>Mammalia</taxon>
        <taxon>Eutheria</taxon>
        <taxon>Laurasiatheria</taxon>
        <taxon>Artiodactyla</taxon>
        <taxon>Ruminantia</taxon>
        <taxon>Pecora</taxon>
        <taxon>Bovidae</taxon>
        <taxon>Bovinae</taxon>
        <taxon>Bos</taxon>
    </lineage>
</organism>
<evidence type="ECO:0000256" key="17">
    <source>
        <dbReference type="ARBA" id="ARBA00081076"/>
    </source>
</evidence>
<dbReference type="InterPro" id="IPR035874">
    <property type="entry name" value="IDS"/>
</dbReference>
<evidence type="ECO:0000313" key="20">
    <source>
        <dbReference type="EMBL" id="MXQ98181.1"/>
    </source>
</evidence>
<keyword evidence="10" id="KW-0325">Glycoprotein</keyword>
<keyword evidence="7" id="KW-0106">Calcium</keyword>
<comment type="similarity">
    <text evidence="3">Belongs to the sulfatase family.</text>
</comment>
<evidence type="ECO:0000256" key="3">
    <source>
        <dbReference type="ARBA" id="ARBA00008779"/>
    </source>
</evidence>
<keyword evidence="4" id="KW-0479">Metal-binding</keyword>
<dbReference type="Pfam" id="PF00884">
    <property type="entry name" value="Sulfatase"/>
    <property type="match status" value="1"/>
</dbReference>
<evidence type="ECO:0000256" key="16">
    <source>
        <dbReference type="ARBA" id="ARBA00068336"/>
    </source>
</evidence>
<keyword evidence="6" id="KW-0378">Hydrolase</keyword>
<dbReference type="PROSITE" id="PS00149">
    <property type="entry name" value="SULFATASE_2"/>
    <property type="match status" value="1"/>
</dbReference>
<dbReference type="PANTHER" id="PTHR45953">
    <property type="entry name" value="IDURONATE 2-SULFATASE"/>
    <property type="match status" value="1"/>
</dbReference>
<evidence type="ECO:0000256" key="12">
    <source>
        <dbReference type="ARBA" id="ARBA00050460"/>
    </source>
</evidence>
<evidence type="ECO:0000256" key="5">
    <source>
        <dbReference type="ARBA" id="ARBA00022729"/>
    </source>
</evidence>
<evidence type="ECO:0000256" key="8">
    <source>
        <dbReference type="ARBA" id="ARBA00023145"/>
    </source>
</evidence>
<dbReference type="GO" id="GO:1901136">
    <property type="term" value="P:carbohydrate derivative catabolic process"/>
    <property type="evidence" value="ECO:0007669"/>
    <property type="project" value="UniProtKB-ARBA"/>
</dbReference>
<dbReference type="PANTHER" id="PTHR45953:SF1">
    <property type="entry name" value="IDURONATE 2-SULFATASE"/>
    <property type="match status" value="1"/>
</dbReference>
<name>A0A6B0S8I9_9CETA</name>
<dbReference type="InterPro" id="IPR000917">
    <property type="entry name" value="Sulfatase_N"/>
</dbReference>
<evidence type="ECO:0000256" key="13">
    <source>
        <dbReference type="ARBA" id="ARBA00056350"/>
    </source>
</evidence>
<feature type="domain" description="Sulfatase N-terminal" evidence="19">
    <location>
        <begin position="35"/>
        <end position="412"/>
    </location>
</feature>
<evidence type="ECO:0000256" key="2">
    <source>
        <dbReference type="ARBA" id="ARBA00004371"/>
    </source>
</evidence>
<proteinExistence type="inferred from homology"/>
<keyword evidence="8" id="KW-0865">Zymogen</keyword>
<comment type="subunit">
    <text evidence="14">Monomer. The 58-kDa mature form is composed of two chains resulting from proteolitic processing, the 42-kDa chain and the 14-kDa chain that remain stably associated and form the 58-kDa intermediate form which is enzymatically active.</text>
</comment>
<dbReference type="GO" id="GO:0046872">
    <property type="term" value="F:metal ion binding"/>
    <property type="evidence" value="ECO:0007669"/>
    <property type="project" value="UniProtKB-KW"/>
</dbReference>
<keyword evidence="9" id="KW-1015">Disulfide bond</keyword>
<evidence type="ECO:0000256" key="14">
    <source>
        <dbReference type="ARBA" id="ARBA00062513"/>
    </source>
</evidence>
<evidence type="ECO:0000259" key="19">
    <source>
        <dbReference type="Pfam" id="PF00884"/>
    </source>
</evidence>